<dbReference type="InterPro" id="IPR023214">
    <property type="entry name" value="HAD_sf"/>
</dbReference>
<evidence type="ECO:0000313" key="2">
    <source>
        <dbReference type="EMBL" id="PLR20563.1"/>
    </source>
</evidence>
<evidence type="ECO:0000313" key="3">
    <source>
        <dbReference type="Proteomes" id="UP000234483"/>
    </source>
</evidence>
<evidence type="ECO:0000313" key="1">
    <source>
        <dbReference type="EMBL" id="AYV48995.1"/>
    </source>
</evidence>
<accession>A0A2N5D3F1</accession>
<dbReference type="AlphaFoldDB" id="A0A2N5D3F1"/>
<dbReference type="SUPFAM" id="SSF56784">
    <property type="entry name" value="HAD-like"/>
    <property type="match status" value="1"/>
</dbReference>
<protein>
    <recommendedName>
        <fullName evidence="5">HAD family hydrolase</fullName>
    </recommendedName>
</protein>
<dbReference type="EMBL" id="CP026100">
    <property type="protein sequence ID" value="AYV48995.1"/>
    <property type="molecule type" value="Genomic_DNA"/>
</dbReference>
<name>A0A2N5D3F1_9CAUL</name>
<dbReference type="Proteomes" id="UP000281192">
    <property type="component" value="Chromosome"/>
</dbReference>
<sequence length="218" mass="23741">MDARSLDLKTCTLDAHRPLVIVDVDEVLAQFMAGFGAFVARHGFELRVDRFALFQNIYRPGETEHLDLIAGRALFDDFFRDGGEDLEPAAGAADALADLSLNANVVILTNAPEHGRQTRARWLKTHGFDYPLIINSGPKGPSAADLAGRVKAPAVFVDDLLPQLESVAASAPAVGRFQMVADERLRPLAPSAPDRHARIDLWPDLKVAIREALALDGR</sequence>
<keyword evidence="4" id="KW-1185">Reference proteome</keyword>
<gene>
    <name evidence="1" type="ORF">C1707_23580</name>
    <name evidence="2" type="ORF">CFHF_02225</name>
</gene>
<evidence type="ECO:0008006" key="5">
    <source>
        <dbReference type="Google" id="ProtNLM"/>
    </source>
</evidence>
<dbReference type="KEGG" id="cfh:C1707_23580"/>
<dbReference type="EMBL" id="PJRQ01000006">
    <property type="protein sequence ID" value="PLR20563.1"/>
    <property type="molecule type" value="Genomic_DNA"/>
</dbReference>
<proteinExistence type="predicted"/>
<dbReference type="OrthoDB" id="7192139at2"/>
<reference evidence="2 3" key="1">
    <citation type="submission" date="2017-12" db="EMBL/GenBank/DDBJ databases">
        <title>The genome sequence of Caulobacter flavus CGMCC1 15093.</title>
        <authorList>
            <person name="Gao J."/>
            <person name="Mao X."/>
            <person name="Sun J."/>
        </authorList>
    </citation>
    <scope>NUCLEOTIDE SEQUENCE [LARGE SCALE GENOMIC DNA]</scope>
    <source>
        <strain evidence="2 3">CGMCC1 15093</strain>
    </source>
</reference>
<evidence type="ECO:0000313" key="4">
    <source>
        <dbReference type="Proteomes" id="UP000281192"/>
    </source>
</evidence>
<dbReference type="InterPro" id="IPR036412">
    <property type="entry name" value="HAD-like_sf"/>
</dbReference>
<reference evidence="1 4" key="2">
    <citation type="submission" date="2018-01" db="EMBL/GenBank/DDBJ databases">
        <title>Complete genome sequence of Caulobacter flavus RHGG3.</title>
        <authorList>
            <person name="Yang E."/>
        </authorList>
    </citation>
    <scope>NUCLEOTIDE SEQUENCE [LARGE SCALE GENOMIC DNA]</scope>
    <source>
        <strain evidence="1 4">RHGG3</strain>
    </source>
</reference>
<dbReference type="Proteomes" id="UP000234483">
    <property type="component" value="Unassembled WGS sequence"/>
</dbReference>
<organism evidence="2 3">
    <name type="scientific">Caulobacter flavus</name>
    <dbReference type="NCBI Taxonomy" id="1679497"/>
    <lineage>
        <taxon>Bacteria</taxon>
        <taxon>Pseudomonadati</taxon>
        <taxon>Pseudomonadota</taxon>
        <taxon>Alphaproteobacteria</taxon>
        <taxon>Caulobacterales</taxon>
        <taxon>Caulobacteraceae</taxon>
        <taxon>Caulobacter</taxon>
    </lineage>
</organism>
<dbReference type="Gene3D" id="3.40.50.1000">
    <property type="entry name" value="HAD superfamily/HAD-like"/>
    <property type="match status" value="1"/>
</dbReference>
<dbReference type="RefSeq" id="WP_101711400.1">
    <property type="nucleotide sequence ID" value="NZ_CP026100.1"/>
</dbReference>